<evidence type="ECO:0000256" key="3">
    <source>
        <dbReference type="ARBA" id="ARBA00023163"/>
    </source>
</evidence>
<keyword evidence="3" id="KW-0804">Transcription</keyword>
<dbReference type="PANTHER" id="PTHR31100">
    <property type="entry name" value="AT-HOOK MOTIF NUCLEAR-LOCALIZED PROTEIN 15"/>
    <property type="match status" value="1"/>
</dbReference>
<dbReference type="AlphaFoldDB" id="A0A830C4N9"/>
<dbReference type="CDD" id="cd11378">
    <property type="entry name" value="DUF296"/>
    <property type="match status" value="1"/>
</dbReference>
<dbReference type="Proteomes" id="UP000653305">
    <property type="component" value="Unassembled WGS sequence"/>
</dbReference>
<name>A0A830C4N9_9LAMI</name>
<dbReference type="GO" id="GO:0005634">
    <property type="term" value="C:nucleus"/>
    <property type="evidence" value="ECO:0007669"/>
    <property type="project" value="TreeGrafter"/>
</dbReference>
<dbReference type="SUPFAM" id="SSF117856">
    <property type="entry name" value="AF0104/ALDC/Ptd012-like"/>
    <property type="match status" value="1"/>
</dbReference>
<dbReference type="OrthoDB" id="1932529at2759"/>
<gene>
    <name evidence="5" type="ORF">PHJA_001256300</name>
</gene>
<keyword evidence="2 5" id="KW-0238">DNA-binding</keyword>
<sequence length="61" mass="6357">MCRQRRVCILSSNGAVTNVTLRQPASPGAVVSLHGRFEILSLSGSFLPPAASSLTIYLVGG</sequence>
<dbReference type="GO" id="GO:0003680">
    <property type="term" value="F:minor groove of adenine-thymine-rich DNA binding"/>
    <property type="evidence" value="ECO:0007669"/>
    <property type="project" value="InterPro"/>
</dbReference>
<dbReference type="InterPro" id="IPR014476">
    <property type="entry name" value="AHL15-29"/>
</dbReference>
<dbReference type="EMBL" id="BMAC01000236">
    <property type="protein sequence ID" value="GFP91123.1"/>
    <property type="molecule type" value="Genomic_DNA"/>
</dbReference>
<dbReference type="PROSITE" id="PS51742">
    <property type="entry name" value="PPC"/>
    <property type="match status" value="1"/>
</dbReference>
<dbReference type="GO" id="GO:0003700">
    <property type="term" value="F:DNA-binding transcription factor activity"/>
    <property type="evidence" value="ECO:0007669"/>
    <property type="project" value="TreeGrafter"/>
</dbReference>
<feature type="domain" description="PPC" evidence="4">
    <location>
        <begin position="1"/>
        <end position="61"/>
    </location>
</feature>
<evidence type="ECO:0000259" key="4">
    <source>
        <dbReference type="PROSITE" id="PS51742"/>
    </source>
</evidence>
<evidence type="ECO:0000256" key="1">
    <source>
        <dbReference type="ARBA" id="ARBA00023015"/>
    </source>
</evidence>
<protein>
    <submittedName>
        <fullName evidence="5">Putative DNA-binding protein escarola</fullName>
    </submittedName>
</protein>
<evidence type="ECO:0000313" key="5">
    <source>
        <dbReference type="EMBL" id="GFP91123.1"/>
    </source>
</evidence>
<keyword evidence="1" id="KW-0805">Transcription regulation</keyword>
<keyword evidence="6" id="KW-1185">Reference proteome</keyword>
<evidence type="ECO:0000256" key="2">
    <source>
        <dbReference type="ARBA" id="ARBA00023125"/>
    </source>
</evidence>
<comment type="caution">
    <text evidence="5">The sequence shown here is derived from an EMBL/GenBank/DDBJ whole genome shotgun (WGS) entry which is preliminary data.</text>
</comment>
<reference evidence="5" key="1">
    <citation type="submission" date="2020-07" db="EMBL/GenBank/DDBJ databases">
        <title>Ethylene signaling mediates host invasion by parasitic plants.</title>
        <authorList>
            <person name="Yoshida S."/>
        </authorList>
    </citation>
    <scope>NUCLEOTIDE SEQUENCE</scope>
    <source>
        <strain evidence="5">Okayama</strain>
    </source>
</reference>
<proteinExistence type="predicted"/>
<accession>A0A830C4N9</accession>
<organism evidence="5 6">
    <name type="scientific">Phtheirospermum japonicum</name>
    <dbReference type="NCBI Taxonomy" id="374723"/>
    <lineage>
        <taxon>Eukaryota</taxon>
        <taxon>Viridiplantae</taxon>
        <taxon>Streptophyta</taxon>
        <taxon>Embryophyta</taxon>
        <taxon>Tracheophyta</taxon>
        <taxon>Spermatophyta</taxon>
        <taxon>Magnoliopsida</taxon>
        <taxon>eudicotyledons</taxon>
        <taxon>Gunneridae</taxon>
        <taxon>Pentapetalae</taxon>
        <taxon>asterids</taxon>
        <taxon>lamiids</taxon>
        <taxon>Lamiales</taxon>
        <taxon>Orobanchaceae</taxon>
        <taxon>Orobanchaceae incertae sedis</taxon>
        <taxon>Phtheirospermum</taxon>
    </lineage>
</organism>
<evidence type="ECO:0000313" key="6">
    <source>
        <dbReference type="Proteomes" id="UP000653305"/>
    </source>
</evidence>
<dbReference type="InterPro" id="IPR005175">
    <property type="entry name" value="PPC_dom"/>
</dbReference>
<dbReference type="PANTHER" id="PTHR31100:SF15">
    <property type="entry name" value="AT-HOOK MOTIF NUCLEAR-LOCALIZED PROTEIN 24-RELATED"/>
    <property type="match status" value="1"/>
</dbReference>
<dbReference type="Gene3D" id="3.30.1330.80">
    <property type="entry name" value="Hypothetical protein, similar to alpha- acetolactate decarboxylase, domain 2"/>
    <property type="match status" value="1"/>
</dbReference>
<dbReference type="Pfam" id="PF03479">
    <property type="entry name" value="PCC"/>
    <property type="match status" value="1"/>
</dbReference>
<dbReference type="GO" id="GO:0010228">
    <property type="term" value="P:vegetative to reproductive phase transition of meristem"/>
    <property type="evidence" value="ECO:0007669"/>
    <property type="project" value="TreeGrafter"/>
</dbReference>